<evidence type="ECO:0000313" key="18">
    <source>
        <dbReference type="Proteomes" id="UP001226750"/>
    </source>
</evidence>
<evidence type="ECO:0000259" key="15">
    <source>
        <dbReference type="Pfam" id="PF05662"/>
    </source>
</evidence>
<dbReference type="InterPro" id="IPR024973">
    <property type="entry name" value="ESPR"/>
</dbReference>
<sequence length="4974" mass="521463">MNKIYKVIFNRNKNRYEIVSELASSRGGKCKVKAGKQIGKLFMTGLLATFLSSVALAADQEVKVKYDATTGMIKIVDAYNESNVLASYAVGGSMTPIIDNGDNTAKNTISLGQGSKVLQNNTIAIGTDAHAGNAGGSTTQEDGKIAIGNKTVASGDRSIALGNQSTTNNGSYNIVQGRDSIGIGTSTSVFGYSGVSIGRRNIIGIPDPKKVSSEGVLTTKSQNSSYGESSPGGNSVIVGAYNVAYGNRSNIIGTYSRAMGSNSVAIGSGVQSLSDGAIAIGKGSGYEFEDGSRFKNEGDTKDDYYGRDWELPPEYRVLKQVLSNDIKDDTRYKQPSGRGKKYTYENKGTLPKYNNYGAGSSDPGGFIVEGKNALGVGSYTQVRGDSAIGLATGEMTADLPKKDKDKSQYARDMRKIMDMEETLYAAKEALKSGPTSDKATLEANVKTAEESLAAAKKEFRKNYLSKYSFVEGEGALGVGRQILAQGDRSMAVGDYAKAISNDAIAYGGQTLANGTNSMAMGGKAHVGTETDAFANSMAIGSHTNVQAGNAVALGAFSEVTGQNSLALGFGKQSGDTITYNSVSGKDSTLIGSYGNIAGNNSILIGSSGSIANDRVVALGNNIHIAAAKSDDQENNTAGSVFLGDHAGYVTDSKRARSLGKVDVVGSKEKMELTESLSSTKGALRDYTKDFIYIYMLERQDDGTQIGAPIAVRSDFAGGNSTVGVVSVGSTYEQTFENLDKIKEHHKKVGSLITVPVEVTVQVTKNGISLGEQQQIRYFAADATQDQINSDSTLSDEDRKKVWNTIQESLKKTDTKYTVFETRRIQNVAPGLIGVNSTDAINGSQLFATNQMLGNLVGSLKKTFGDNVTITEDGQIKVSGEGTLGWIAKAKVADSSNGTVDYQVGKDDKITKDNLKEKGSAIEAADQLVFQAGKNIGLVQTPDTLTISTIDTPSFTSVTTGSGDNTTVMNQDGVTIKAKTDNTDGTKTDHKTSITKDGLATDGTVKVTNGKDGDDAKDLVTIDKGTDGSGTDKEYGKIGLDGKNGSNATITVDRGTSSLDDTKNIGDTDPKQDISKDNPAKMDRITYTTKNKDGNDVVTHEVATMDDGLFLTTSKDVTDNKAAAKVKLNNTIKFTDGANTKVSTVTSKDGVHELHVDVNGLPMSYVDNQGKPLTKIGDTFYRTEELVDGKPPAGAKGVPDTEVTSNVTMLDKNGKNVEAPQIKNVGSGLVNGNNKAMSPSDLLNTVDDDPVLKNAVNAGDLKQVAAAVKTEVTGTGKAIVTRTEGDKGQAIYNVHVDPVIDVVGTDGSKVVRGGDGKYYNPTAIQGKTFVSDGQGGGSWYNDDEVVNGVPTENATPQVVAPADVKNSFVNPNSNESIVVDNVKSGIGGDANNGIKDGTTVDGTQGKNTFIKNLDKVGDTGEGAIDKTTVVNAGDLKNLADTPLFFSGDAADGKNGNAKNTFGRKLSEEAKIVGGVTTPANLTDNNIGVVSNGSDTLTIKLAKQLTGLDSATYTSPTTKTGDGDATSTMKVDGNGIRFLDNNNQTKTDAPSLTTDGIDGGNKQITNIGSGLKNGDTTISISDLKDSNKVPPTSPVLNNAVNVGDLKNIIDTGFKLNTSGQPTKPGASTVKIGDTINIIDGANTKVSAIDDSTTGTHTFHIDVTGMPISYTDNEGNALTKIGDKYYKNTDIKNGKPKTDATEVLADEVTNNIKVINKDGTTNNQGTISNVKSVFDSNIGNGADTGSNVDEIKDGSVISNTGSNQFINDLTKLNDQVDPKATDDEAEKIRAKKDEEKLNSVSTVRDLQKVALTPLFFEGDTAESATTKNAFGRKLSEKAKIVGGQKDVTKLTDNNIGVVSNGSDTLTVKLAKNLVNLTSVETGSGDNKTKMTENGITTTVKDGDTFKVTTTTPNGLATTEVKLDSDDKPTGESTTTMVTTDGVTITTQTPPDPDGDKPASTTETKLSKDGLATDGTIKVIGDNAKDLVTIAKGAETDPKATDKEFGTVTIDGKNDSKATLTVDRGTKSVTDSANVGKDPTKPIDEDNPATGMDRLTYTTTGADGKSIINHQVATLDDGFFLTTEHTEEDKTRTVLFNNTIKVLDGANTKVSAMGGEKGTHTFSIDVTGLPMTYTATDANGKTQDVHKVGDTYTLADGTKLVQVGDKFYKPDQVEEVNGTPQVKADQADKDTKLNNVSLTSPVANTAPTLSNVGSALKKSDGTRITMSDLDDRSVYPTNNPIWNNAVNVGDLKAATDAARTEVTGTGEAIVTKKTGDKGQNIYNVHVDPVVDVVDADGGNVVRGDDGKYYNPTDIADKTFVSDGKGGGSWYNNSDLTDGKPKPDAKPQTIKTANIKNKMVNPNGGDSIVLDNIKSGIGGEVKDPTHNNKNTFIDNINKVGKKSDDGTAAPDAISENTVVNAKDLKNVVDTGFKLNTSGQGTNPADTVKIGDTIQVVDGKNTTVSAITNPTTGVHEFHIDVTGLPVTYTATEGENGQPVDVSKVGDTYQLADGTKLVNYDGKFYKPNQIVNGQPVGDAQGFTINDDIRLVNPNNGTGPVKITNVAPGVGDNDAVNMSQLKNLSAGSKTEVTGTGAAEVTKKTAKDGHDIYNVHVDKLLTVKPVTTGTAMERGADGKYYAPSEIQDKTFVSDGNGGGSWYAKDDVNEYGTPLDGKSPLAQQPTALDPNTLKTSVTNPNGNGPTIVDNVKSVLDGSSIGNGADMSSKIDTIENGKRVDTAGSNQFIKDLTGLNPTTDADKLNSVSTVSDLQKVALTPLFFEGDTAKDETTKNAFGRKLSEKAKIVGGQKDVTKLTDNNIGVVSNGSDTLTVKLAKELQDLTSLTTIDKTDGTKTIVSGKGVTTNGKVVVNNGKTGDEAKEFVTIDKGTDGSGTDKEYGKIGLDGKNGSNATITIDRGTKSLNDDVNIGVDPSQPVSETNESAKMDRITYTTTGPKNTVINHEVATLDDGFFLTTSKDVTDNKAAAKVKLNNTIKFTDGANTKVSTVTSKDGVHELHVDVSGLPMTYVDKDGNPLVKVGDKFYQANDVVNGVPKDNAKPVADENVTSNVTMLDKDGKTVNAPQIRNVGSSLVKDNGERISMKDLNDDTAYPDTNPIWNSAVNVKDLKSAVDAATTEVTTSGVAILSTKTANDGHTIYNVHVDPVIQTKGADGSNVVRGDDGKYYKPSDIKNKTYIPNADGNGGNWYDNGDLTNGAPTPGAQPQTVKPADIKNSIVNPNSNDSIVLDNVKSGIGGKVVDPEHENKNTFMENVDTIGKANGISENTVVNAGDLKNLVDTGFKLNTSGHNGDAQTVKIGETIKVVDGANTKVSDITSKDGVHEFHIDVTGLPMTYTVSQTGDAGTSESVSKVGDTYQLADGTKLVKVDNKFYKPSQLVDPNADQPQVRLEEVAKDWTVNDSISLVNKDGSNNAPTTLKNVGSGLKDANGNATTLDKAVGSNAVNVDDLRTLGKAATTEVTGTGAAEVTKTTGANGQNIYNVHVERFMQVAETDVEGNKVVKAADNHYYKEADIKGKTYIDGQWYNDTDIKDKTKIGDKWYSNTEITDGKANPDATELTVQATTEPNKAVGLQNNLVNPNDNTPTRLSNLASALSGEVGNGANTEDNSAINGIDKNGKPTSESGSNTFVKNVLDLDATEKTVEQLKTSLGYDPSEDEVKAEKARAEKDKALLNSAVTVADLQKTLQSPLFFEGDSADGVANENGSDKNTFARKLSQKTKIVGGVDLGLKENATADERNKAIAEKLSDNNIGVVSNGTDTLTIKLAKNLVNLTSVETGSGDNKTKMTENGITTTVKDGDTFKVTTTTPNGLATTEVKLDSNKMPTGESKTTTVTTDGVTITTQTPKNGGKPASTTETKLSKDGLATDGTIKVTGDNAKDLVTIAKETDPNATDKEFGTVAIDGKNGSKATLTVDRGTKSVTDSANVGKDPTKPIDKDNPVAGMDRLTYTTTGPNNETINHEVATLDDGFFLTTEHTEAEKTRTVLFNHTIKVLDGANTKVSAMGGKDGTHTFSIDVTGLPVTYTATKTDANGAPTGEPVDVSKVGDGYQLADGTKLVKVDDKYYKPEQLENNKPKPGEEGLTIKQSVSLVQDNGAPATLERVGSGRRNGMNAKDTPMDWNSILNAAADNAEVNNMLTNAANIGDVRDAIKSITNGTDGNAIGGFGLTGNNGEVKQDLGKTITIKGGIETKHDAATNKDVPAKSTTDKNTYVNVKDVPNADGNGTHKEMVIEIAKDLTDLDSVTIGNVDKKGNGGTVINKDGMTVKDATGNNSTSIGTGTIGTSKTDGNGNTSSTNIDGGTITSEKKDKDGNKQSTTIDGSHMTLENKDKDGKLTGPKTEVSNKGITITPVDEDGKPIEGKKVELSDKGLDNGGNQIKHVDSGLKDEDGKSVKLKDATSDMLNNAVNVGDLKQAINSVTNSSNGGGFGLTGNNGKIMQNLGETITIKGGIANKKDDSGKDLPAKSTTSQNTYVNVKDSEMVVEIAKDLTDLDSVTVGSDKDGKGETTKITGKDVTIKDKAGNTNTSTASNNKLTNANGDKTTVEAGNVNVSKKDKDGNTNSTNIDGSTITLENKDKDGKTTVGSKTDIGTDGIRITYKDKDGNTDSKKDVSLTDKGLNNGGNQIKNVGSGLVDKNGKDITDISNIADSDILSNGVNVKDLQSVNAKLKDDIINISNQVDDIKNSAPVVYTDANGKRVSKQGDKFVNEDGIEVKPHEIKLSLVNADGKTTKPSTLQNVAEGAEDTDAVNVKQLKEATKKPLTFNGDAGSSSAKLGETVAIKGGANSADLTDNNIGVIADSTTKTLNVKLSKKLKGLESAEFVDNNGNTTNITSDGVHISGGNGSNVSLTSQGLNNGGNRITNVAPGVEATDAVNVSQLNQVGAALHNRINNVAKGAYGGVASAGAMASLPQAYLPGKSMVAAGASHYRGESAVALGASRISDNGKIILKLNASHNTSGNTMVGAGVGYQF</sequence>
<dbReference type="InterPro" id="IPR045584">
    <property type="entry name" value="Pilin-like"/>
</dbReference>
<dbReference type="Gene3D" id="2.150.10.10">
    <property type="entry name" value="Serralysin-like metalloprotease, C-terminal"/>
    <property type="match status" value="6"/>
</dbReference>
<accession>A0AAX3XDP1</accession>
<dbReference type="Gene3D" id="3.30.1300.30">
    <property type="entry name" value="GSPII I/J protein-like"/>
    <property type="match status" value="1"/>
</dbReference>
<dbReference type="SUPFAM" id="SSF101967">
    <property type="entry name" value="Adhesin YadA, collagen-binding domain"/>
    <property type="match status" value="5"/>
</dbReference>
<feature type="region of interest" description="Disordered" evidence="12">
    <location>
        <begin position="4522"/>
        <end position="4587"/>
    </location>
</feature>
<feature type="coiled-coil region" evidence="11">
    <location>
        <begin position="4662"/>
        <end position="4689"/>
    </location>
</feature>
<evidence type="ECO:0000256" key="4">
    <source>
        <dbReference type="ARBA" id="ARBA00022448"/>
    </source>
</evidence>
<evidence type="ECO:0000256" key="6">
    <source>
        <dbReference type="ARBA" id="ARBA00022692"/>
    </source>
</evidence>
<feature type="domain" description="Trimeric autotransporter adhesin YadA-like stalk" evidence="15">
    <location>
        <begin position="823"/>
        <end position="863"/>
    </location>
</feature>
<evidence type="ECO:0000313" key="17">
    <source>
        <dbReference type="EMBL" id="WIM79050.1"/>
    </source>
</evidence>
<evidence type="ECO:0000256" key="7">
    <source>
        <dbReference type="ARBA" id="ARBA00022729"/>
    </source>
</evidence>
<feature type="compositionally biased region" description="Polar residues" evidence="12">
    <location>
        <begin position="1043"/>
        <end position="1058"/>
    </location>
</feature>
<dbReference type="InterPro" id="IPR011049">
    <property type="entry name" value="Serralysin-like_metalloprot_C"/>
</dbReference>
<evidence type="ECO:0000256" key="10">
    <source>
        <dbReference type="ARBA" id="ARBA00023237"/>
    </source>
</evidence>
<feature type="domain" description="ESPR" evidence="16">
    <location>
        <begin position="1"/>
        <end position="38"/>
    </location>
</feature>
<evidence type="ECO:0000256" key="1">
    <source>
        <dbReference type="ARBA" id="ARBA00004241"/>
    </source>
</evidence>
<comment type="similarity">
    <text evidence="3">Belongs to the autotransporter-2 (AT-2) (TC 1.B.40) family.</text>
</comment>
<dbReference type="GO" id="GO:0009986">
    <property type="term" value="C:cell surface"/>
    <property type="evidence" value="ECO:0007669"/>
    <property type="project" value="UniProtKB-SubCell"/>
</dbReference>
<feature type="domain" description="Trimeric autotransporter adhesin YadA-like head" evidence="14">
    <location>
        <begin position="104"/>
        <end position="129"/>
    </location>
</feature>
<feature type="compositionally biased region" description="Basic and acidic residues" evidence="12">
    <location>
        <begin position="1008"/>
        <end position="1035"/>
    </location>
</feature>
<evidence type="ECO:0000256" key="12">
    <source>
        <dbReference type="SAM" id="MobiDB-lite"/>
    </source>
</evidence>
<organism evidence="17 18">
    <name type="scientific">Gallibacterium anatis</name>
    <dbReference type="NCBI Taxonomy" id="750"/>
    <lineage>
        <taxon>Bacteria</taxon>
        <taxon>Pseudomonadati</taxon>
        <taxon>Pseudomonadota</taxon>
        <taxon>Gammaproteobacteria</taxon>
        <taxon>Pasteurellales</taxon>
        <taxon>Pasteurellaceae</taxon>
        <taxon>Gallibacterium</taxon>
    </lineage>
</organism>
<dbReference type="Gene3D" id="6.10.250.2040">
    <property type="match status" value="1"/>
</dbReference>
<dbReference type="Pfam" id="PF05662">
    <property type="entry name" value="YadA_stalk"/>
    <property type="match status" value="4"/>
</dbReference>
<dbReference type="CDD" id="cd12820">
    <property type="entry name" value="LbR_YadA-like"/>
    <property type="match status" value="2"/>
</dbReference>
<feature type="domain" description="Trimeric autotransporter adhesin YadA-like head" evidence="14">
    <location>
        <begin position="484"/>
        <end position="508"/>
    </location>
</feature>
<feature type="compositionally biased region" description="Polar residues" evidence="12">
    <location>
        <begin position="215"/>
        <end position="231"/>
    </location>
</feature>
<feature type="compositionally biased region" description="Basic and acidic residues" evidence="12">
    <location>
        <begin position="4358"/>
        <end position="4375"/>
    </location>
</feature>
<dbReference type="Proteomes" id="UP001226750">
    <property type="component" value="Chromosome"/>
</dbReference>
<evidence type="ECO:0000256" key="8">
    <source>
        <dbReference type="ARBA" id="ARBA00022927"/>
    </source>
</evidence>
<feature type="domain" description="Trimeric autotransporter adhesin YadA-like head" evidence="14">
    <location>
        <begin position="549"/>
        <end position="570"/>
    </location>
</feature>
<keyword evidence="5" id="KW-1134">Transmembrane beta strand</keyword>
<dbReference type="EMBL" id="CP126975">
    <property type="protein sequence ID" value="WIM79050.1"/>
    <property type="molecule type" value="Genomic_DNA"/>
</dbReference>
<feature type="compositionally biased region" description="Basic and acidic residues" evidence="12">
    <location>
        <begin position="3935"/>
        <end position="3944"/>
    </location>
</feature>
<feature type="compositionally biased region" description="Polar residues" evidence="12">
    <location>
        <begin position="4563"/>
        <end position="4576"/>
    </location>
</feature>
<feature type="compositionally biased region" description="Polar residues" evidence="12">
    <location>
        <begin position="4290"/>
        <end position="4308"/>
    </location>
</feature>
<gene>
    <name evidence="17" type="ORF">QP018_09775</name>
</gene>
<dbReference type="GO" id="GO:0009279">
    <property type="term" value="C:cell outer membrane"/>
    <property type="evidence" value="ECO:0007669"/>
    <property type="project" value="UniProtKB-SubCell"/>
</dbReference>
<feature type="region of interest" description="Disordered" evidence="12">
    <location>
        <begin position="3925"/>
        <end position="3947"/>
    </location>
</feature>
<feature type="domain" description="Trimeric autotransporter adhesin YadA-like stalk" evidence="15">
    <location>
        <begin position="2554"/>
        <end position="2588"/>
    </location>
</feature>
<dbReference type="InterPro" id="IPR005594">
    <property type="entry name" value="YadA_C"/>
</dbReference>
<feature type="compositionally biased region" description="Basic and acidic residues" evidence="12">
    <location>
        <begin position="1059"/>
        <end position="1080"/>
    </location>
</feature>
<evidence type="ECO:0000256" key="9">
    <source>
        <dbReference type="ARBA" id="ARBA00023136"/>
    </source>
</evidence>
<reference evidence="17 18" key="1">
    <citation type="submission" date="2023-06" db="EMBL/GenBank/DDBJ databases">
        <title>Complete Genome Sequence of Gallibacterium anatis Strain BJF12, Isolated from a chicken with diarrhea.</title>
        <authorList>
            <person name="Guo F."/>
            <person name="Bu W."/>
            <person name="Xu F."/>
            <person name="Wen T."/>
        </authorList>
    </citation>
    <scope>NUCLEOTIDE SEQUENCE [LARGE SCALE GENOMIC DNA]</scope>
    <source>
        <strain evidence="17 18">BJF12</strain>
    </source>
</reference>
<keyword evidence="9" id="KW-0472">Membrane</keyword>
<comment type="subcellular location">
    <subcellularLocation>
        <location evidence="2">Cell outer membrane</location>
    </subcellularLocation>
    <subcellularLocation>
        <location evidence="1">Cell surface</location>
    </subcellularLocation>
</comment>
<keyword evidence="7" id="KW-0732">Signal</keyword>
<evidence type="ECO:0000259" key="14">
    <source>
        <dbReference type="Pfam" id="PF05658"/>
    </source>
</evidence>
<keyword evidence="4" id="KW-0813">Transport</keyword>
<feature type="region of interest" description="Disordered" evidence="12">
    <location>
        <begin position="4281"/>
        <end position="4393"/>
    </location>
</feature>
<protein>
    <submittedName>
        <fullName evidence="17">YadA-like family protein</fullName>
    </submittedName>
</protein>
<keyword evidence="10" id="KW-0998">Cell outer membrane</keyword>
<evidence type="ECO:0000256" key="11">
    <source>
        <dbReference type="SAM" id="Coils"/>
    </source>
</evidence>
<keyword evidence="11" id="KW-0175">Coiled coil</keyword>
<keyword evidence="6" id="KW-0812">Transmembrane</keyword>
<proteinExistence type="inferred from homology"/>
<keyword evidence="18" id="KW-1185">Reference proteome</keyword>
<dbReference type="InterPro" id="IPR008635">
    <property type="entry name" value="Coiled_stalk_dom"/>
</dbReference>
<feature type="domain" description="Trimeric autotransporter adhesin YadA-like stalk" evidence="15">
    <location>
        <begin position="4863"/>
        <end position="4900"/>
    </location>
</feature>
<feature type="domain" description="Trimeric autotransporter adhesin YadA-like C-terminal membrane anchor" evidence="13">
    <location>
        <begin position="4914"/>
        <end position="4974"/>
    </location>
</feature>
<dbReference type="Pfam" id="PF03895">
    <property type="entry name" value="YadA_anchor"/>
    <property type="match status" value="1"/>
</dbReference>
<keyword evidence="8" id="KW-0653">Protein transport</keyword>
<dbReference type="GO" id="GO:0015031">
    <property type="term" value="P:protein transport"/>
    <property type="evidence" value="ECO:0007669"/>
    <property type="project" value="UniProtKB-KW"/>
</dbReference>
<feature type="region of interest" description="Disordered" evidence="12">
    <location>
        <begin position="1006"/>
        <end position="1080"/>
    </location>
</feature>
<feature type="compositionally biased region" description="Low complexity" evidence="12">
    <location>
        <begin position="4527"/>
        <end position="4542"/>
    </location>
</feature>
<feature type="domain" description="Trimeric autotransporter adhesin YadA-like stalk" evidence="15">
    <location>
        <begin position="4739"/>
        <end position="4761"/>
    </location>
</feature>
<evidence type="ECO:0000256" key="5">
    <source>
        <dbReference type="ARBA" id="ARBA00022452"/>
    </source>
</evidence>
<feature type="compositionally biased region" description="Basic and acidic residues" evidence="12">
    <location>
        <begin position="4383"/>
        <end position="4393"/>
    </location>
</feature>
<dbReference type="InterPro" id="IPR008640">
    <property type="entry name" value="Adhesin_Head_dom"/>
</dbReference>
<dbReference type="RefSeq" id="WP_285090751.1">
    <property type="nucleotide sequence ID" value="NZ_CP126975.1"/>
</dbReference>
<feature type="compositionally biased region" description="Low complexity" evidence="12">
    <location>
        <begin position="1927"/>
        <end position="1945"/>
    </location>
</feature>
<feature type="region of interest" description="Disordered" evidence="12">
    <location>
        <begin position="1918"/>
        <end position="1964"/>
    </location>
</feature>
<name>A0AAX3XDP1_9PAST</name>
<feature type="region of interest" description="Disordered" evidence="12">
    <location>
        <begin position="211"/>
        <end position="231"/>
    </location>
</feature>
<feature type="region of interest" description="Disordered" evidence="12">
    <location>
        <begin position="3604"/>
        <end position="3632"/>
    </location>
</feature>
<dbReference type="Gene3D" id="1.20.5.170">
    <property type="match status" value="1"/>
</dbReference>
<feature type="compositionally biased region" description="Polar residues" evidence="12">
    <location>
        <begin position="3608"/>
        <end position="3617"/>
    </location>
</feature>
<dbReference type="Pfam" id="PF13018">
    <property type="entry name" value="ESPR"/>
    <property type="match status" value="1"/>
</dbReference>
<evidence type="ECO:0000259" key="13">
    <source>
        <dbReference type="Pfam" id="PF03895"/>
    </source>
</evidence>
<dbReference type="SUPFAM" id="SSF54523">
    <property type="entry name" value="Pili subunits"/>
    <property type="match status" value="1"/>
</dbReference>
<feature type="domain" description="Trimeric autotransporter adhesin YadA-like head" evidence="14">
    <location>
        <begin position="145"/>
        <end position="165"/>
    </location>
</feature>
<evidence type="ECO:0000256" key="3">
    <source>
        <dbReference type="ARBA" id="ARBA00005848"/>
    </source>
</evidence>
<dbReference type="Pfam" id="PF05658">
    <property type="entry name" value="YadA_head"/>
    <property type="match status" value="4"/>
</dbReference>
<feature type="region of interest" description="Disordered" evidence="12">
    <location>
        <begin position="2024"/>
        <end position="2047"/>
    </location>
</feature>
<evidence type="ECO:0000256" key="2">
    <source>
        <dbReference type="ARBA" id="ARBA00004442"/>
    </source>
</evidence>
<feature type="region of interest" description="Disordered" evidence="12">
    <location>
        <begin position="3845"/>
        <end position="3864"/>
    </location>
</feature>
<evidence type="ECO:0000259" key="16">
    <source>
        <dbReference type="Pfam" id="PF13018"/>
    </source>
</evidence>